<accession>A0ABR7LWH9</accession>
<feature type="signal peptide" evidence="2">
    <location>
        <begin position="1"/>
        <end position="31"/>
    </location>
</feature>
<reference evidence="3 4" key="1">
    <citation type="submission" date="2020-06" db="EMBL/GenBank/DDBJ databases">
        <title>Actinomadura xiongansis sp. nov., isolated from soil of Baiyangdian.</title>
        <authorList>
            <person name="Zhang X."/>
        </authorList>
    </citation>
    <scope>NUCLEOTIDE SEQUENCE [LARGE SCALE GENOMIC DNA]</scope>
    <source>
        <strain evidence="3 4">HBUM206468</strain>
    </source>
</reference>
<evidence type="ECO:0000313" key="3">
    <source>
        <dbReference type="EMBL" id="MBC6469207.1"/>
    </source>
</evidence>
<keyword evidence="1" id="KW-0472">Membrane</keyword>
<dbReference type="RefSeq" id="WP_187246243.1">
    <property type="nucleotide sequence ID" value="NZ_BAAAOK010000015.1"/>
</dbReference>
<dbReference type="EMBL" id="JABVEC010000024">
    <property type="protein sequence ID" value="MBC6469207.1"/>
    <property type="molecule type" value="Genomic_DNA"/>
</dbReference>
<feature type="transmembrane region" description="Helical" evidence="1">
    <location>
        <begin position="83"/>
        <end position="100"/>
    </location>
</feature>
<gene>
    <name evidence="3" type="ORF">HKK74_27470</name>
</gene>
<keyword evidence="4" id="KW-1185">Reference proteome</keyword>
<sequence>MAQTRVPTRPRRWRALAAPLALLGAVTAATAYVAAVDPNEAGHYPTCPFLWATGLYCPGCGSMRMVHALAHGDVGEAFGRNPLALLLLPVLGYLWWRWLTAAAADRPVSARLVRPATAWALGALLIAYWIARNLPVGHALAP</sequence>
<comment type="caution">
    <text evidence="3">The sequence shown here is derived from an EMBL/GenBank/DDBJ whole genome shotgun (WGS) entry which is preliminary data.</text>
</comment>
<dbReference type="InterPro" id="IPR021215">
    <property type="entry name" value="DUF2752"/>
</dbReference>
<protein>
    <submittedName>
        <fullName evidence="3">DUF2752 domain-containing protein</fullName>
    </submittedName>
</protein>
<feature type="transmembrane region" description="Helical" evidence="1">
    <location>
        <begin position="112"/>
        <end position="131"/>
    </location>
</feature>
<name>A0ABR7LWH9_9ACTN</name>
<dbReference type="Proteomes" id="UP000805614">
    <property type="component" value="Unassembled WGS sequence"/>
</dbReference>
<feature type="chain" id="PRO_5046974754" evidence="2">
    <location>
        <begin position="32"/>
        <end position="142"/>
    </location>
</feature>
<organism evidence="3 4">
    <name type="scientific">Actinomadura alba</name>
    <dbReference type="NCBI Taxonomy" id="406431"/>
    <lineage>
        <taxon>Bacteria</taxon>
        <taxon>Bacillati</taxon>
        <taxon>Actinomycetota</taxon>
        <taxon>Actinomycetes</taxon>
        <taxon>Streptosporangiales</taxon>
        <taxon>Thermomonosporaceae</taxon>
        <taxon>Actinomadura</taxon>
    </lineage>
</organism>
<keyword evidence="1" id="KW-1133">Transmembrane helix</keyword>
<dbReference type="Pfam" id="PF10825">
    <property type="entry name" value="DUF2752"/>
    <property type="match status" value="1"/>
</dbReference>
<evidence type="ECO:0000256" key="2">
    <source>
        <dbReference type="SAM" id="SignalP"/>
    </source>
</evidence>
<keyword evidence="2" id="KW-0732">Signal</keyword>
<evidence type="ECO:0000256" key="1">
    <source>
        <dbReference type="SAM" id="Phobius"/>
    </source>
</evidence>
<keyword evidence="1" id="KW-0812">Transmembrane</keyword>
<proteinExistence type="predicted"/>
<evidence type="ECO:0000313" key="4">
    <source>
        <dbReference type="Proteomes" id="UP000805614"/>
    </source>
</evidence>